<protein>
    <submittedName>
        <fullName evidence="1">Uncharacterized protein</fullName>
    </submittedName>
</protein>
<comment type="caution">
    <text evidence="1">The sequence shown here is derived from an EMBL/GenBank/DDBJ whole genome shotgun (WGS) entry which is preliminary data.</text>
</comment>
<reference evidence="1 2" key="1">
    <citation type="submission" date="2020-07" db="EMBL/GenBank/DDBJ databases">
        <title>Genomic Encyclopedia of Type Strains, Phase IV (KMG-V): Genome sequencing to study the core and pangenomes of soil and plant-associated prokaryotes.</title>
        <authorList>
            <person name="Whitman W."/>
        </authorList>
    </citation>
    <scope>NUCLEOTIDE SEQUENCE [LARGE SCALE GENOMIC DNA]</scope>
    <source>
        <strain evidence="1 2">A4</strain>
    </source>
</reference>
<dbReference type="EMBL" id="JACDUI010000002">
    <property type="protein sequence ID" value="MBA2840922.1"/>
    <property type="molecule type" value="Genomic_DNA"/>
</dbReference>
<evidence type="ECO:0000313" key="2">
    <source>
        <dbReference type="Proteomes" id="UP000563838"/>
    </source>
</evidence>
<dbReference type="Proteomes" id="UP000563838">
    <property type="component" value="Unassembled WGS sequence"/>
</dbReference>
<sequence>MSTSKTKLIVRKGKVVGKVTVTKKTTTVTYKKKMVRK</sequence>
<proteinExistence type="predicted"/>
<organism evidence="1 2">
    <name type="scientific">Methanococcus maripaludis</name>
    <name type="common">Methanococcus deltae</name>
    <dbReference type="NCBI Taxonomy" id="39152"/>
    <lineage>
        <taxon>Archaea</taxon>
        <taxon>Methanobacteriati</taxon>
        <taxon>Methanobacteriota</taxon>
        <taxon>Methanomada group</taxon>
        <taxon>Methanococci</taxon>
        <taxon>Methanococcales</taxon>
        <taxon>Methanococcaceae</taxon>
        <taxon>Methanococcus</taxon>
    </lineage>
</organism>
<gene>
    <name evidence="1" type="ORF">HNP87_001454</name>
</gene>
<dbReference type="AlphaFoldDB" id="A0A7J9NPK2"/>
<evidence type="ECO:0000313" key="1">
    <source>
        <dbReference type="EMBL" id="MBA2840922.1"/>
    </source>
</evidence>
<accession>A0A7J9NPK2</accession>
<name>A0A7J9NPK2_METMI</name>